<feature type="compositionally biased region" description="Acidic residues" evidence="1">
    <location>
        <begin position="354"/>
        <end position="377"/>
    </location>
</feature>
<gene>
    <name evidence="2" type="ORF">RHOBADRAFT_54983</name>
</gene>
<dbReference type="OrthoDB" id="2524297at2759"/>
<dbReference type="Proteomes" id="UP000053890">
    <property type="component" value="Unassembled WGS sequence"/>
</dbReference>
<dbReference type="InterPro" id="IPR032675">
    <property type="entry name" value="LRR_dom_sf"/>
</dbReference>
<name>A0A0P9FC11_RHOGW</name>
<evidence type="ECO:0000256" key="1">
    <source>
        <dbReference type="SAM" id="MobiDB-lite"/>
    </source>
</evidence>
<dbReference type="SUPFAM" id="SSF52047">
    <property type="entry name" value="RNI-like"/>
    <property type="match status" value="1"/>
</dbReference>
<organism evidence="2 3">
    <name type="scientific">Rhodotorula graminis (strain WP1)</name>
    <dbReference type="NCBI Taxonomy" id="578459"/>
    <lineage>
        <taxon>Eukaryota</taxon>
        <taxon>Fungi</taxon>
        <taxon>Dikarya</taxon>
        <taxon>Basidiomycota</taxon>
        <taxon>Pucciniomycotina</taxon>
        <taxon>Microbotryomycetes</taxon>
        <taxon>Sporidiobolales</taxon>
        <taxon>Sporidiobolaceae</taxon>
        <taxon>Rhodotorula</taxon>
    </lineage>
</organism>
<evidence type="ECO:0000313" key="3">
    <source>
        <dbReference type="Proteomes" id="UP000053890"/>
    </source>
</evidence>
<feature type="region of interest" description="Disordered" evidence="1">
    <location>
        <begin position="346"/>
        <end position="391"/>
    </location>
</feature>
<keyword evidence="3" id="KW-1185">Reference proteome</keyword>
<dbReference type="GeneID" id="28978046"/>
<dbReference type="AlphaFoldDB" id="A0A0P9FC11"/>
<dbReference type="EMBL" id="KQ474083">
    <property type="protein sequence ID" value="KPV73200.1"/>
    <property type="molecule type" value="Genomic_DNA"/>
</dbReference>
<accession>A0A0P9FC11</accession>
<evidence type="ECO:0000313" key="2">
    <source>
        <dbReference type="EMBL" id="KPV73200.1"/>
    </source>
</evidence>
<proteinExistence type="predicted"/>
<dbReference type="RefSeq" id="XP_018269249.1">
    <property type="nucleotide sequence ID" value="XM_018417598.1"/>
</dbReference>
<reference evidence="2 3" key="1">
    <citation type="journal article" date="2015" name="Front. Microbiol.">
        <title>Genome sequence of the plant growth promoting endophytic yeast Rhodotorula graminis WP1.</title>
        <authorList>
            <person name="Firrincieli A."/>
            <person name="Otillar R."/>
            <person name="Salamov A."/>
            <person name="Schmutz J."/>
            <person name="Khan Z."/>
            <person name="Redman R.S."/>
            <person name="Fleck N.D."/>
            <person name="Lindquist E."/>
            <person name="Grigoriev I.V."/>
            <person name="Doty S.L."/>
        </authorList>
    </citation>
    <scope>NUCLEOTIDE SEQUENCE [LARGE SCALE GENOMIC DNA]</scope>
    <source>
        <strain evidence="2 3">WP1</strain>
    </source>
</reference>
<dbReference type="Gene3D" id="3.80.10.10">
    <property type="entry name" value="Ribonuclease Inhibitor"/>
    <property type="match status" value="1"/>
</dbReference>
<sequence length="500" mass="54558">MQRFADLPPELVARIIELSASPLDPADPLEARRGRRLLDSLSLVHSTWTPVAQRLLLAQDRVSLYHRREYDPFAKLARHPLAKLPRLVKRLDLELWGDDQDDDLAAVLRECDSLDELVLTYVERVHLDQVAVGSNLAALSFRQCTLVSTFYPLLEPPPDLPLPPPPSFAALTSLDLRLCSLRRDFLPFSAHPDCRPLPHLQHLLLHTGSHDQSPSSIRAFVRSVAAGLRSLSLDATAEDILFPRNDERDSSAPPGPAFPSLRTAGLYWDAAWSRLVGTHFVLGAGEGEGVGEGARARAPPPPYLHIALYPAGLDALRATLLSLFESAELRAGMRWRAVEHVRAEGTLRDLDGHDEQDDDEREEQVQSEDDEEEDELDVGASERATATGRPTAALLDAAKDAGVDFLIEQPSSCSDDPGAVEIQRATFARGFGTSWWRTWGGQATFGGRGGATTRAALLANGSTAASRARPSARHGAVGTEAYACTTWIRAEAVKLWVGAA</sequence>
<protein>
    <submittedName>
        <fullName evidence="2">Uncharacterized protein</fullName>
    </submittedName>
</protein>